<dbReference type="Gene3D" id="3.40.50.1970">
    <property type="match status" value="1"/>
</dbReference>
<evidence type="ECO:0000313" key="10">
    <source>
        <dbReference type="EMBL" id="ANY73045.1"/>
    </source>
</evidence>
<evidence type="ECO:0000256" key="3">
    <source>
        <dbReference type="ARBA" id="ARBA00022723"/>
    </source>
</evidence>
<sequence>MTNPLPLLSNIRKQTADLPAQHLANLDEVETIRIESGALSGVAGFLEQKGWTSVVLVADRNTYEKAGKSLEELLVRASLQVRVTLLRPDAKDDVIADEASLIQVILDIQQSRAGAVLAVGGGTIHDISRYAAYTAGLPFLSVPTAASVDGFTSKGAPIIVRGEKRTIPAIGPSAIFADVDILMQAPAPLTAAGFGDMLGKYTSLFDWKFGSLIGEEPYLDRSADITAAALRKCLDAAGAIAGGTEEGIRILMEALIESGLAMLLFGQSHPASGSEHHLSHYWEMEFIRLGKKQLLHGAKVGAACIEISRLYHEIKEEGLEIRAERFGKTGSNAEQEADRIRHRVSEHWGDIRLLLEQIPSPAELSELMRSVGGPASVSELPISGELLQRSLREAHHVRSSRKTLLHIYNEYAR</sequence>
<keyword evidence="5" id="KW-0560">Oxidoreductase</keyword>
<name>A0A1B2DZ97_9BACL</name>
<dbReference type="EMBL" id="CP016809">
    <property type="protein sequence ID" value="ANY73045.1"/>
    <property type="molecule type" value="Genomic_DNA"/>
</dbReference>
<dbReference type="GO" id="GO:0046872">
    <property type="term" value="F:metal ion binding"/>
    <property type="evidence" value="ECO:0007669"/>
    <property type="project" value="UniProtKB-KW"/>
</dbReference>
<dbReference type="CDD" id="cd08175">
    <property type="entry name" value="G1PDH"/>
    <property type="match status" value="1"/>
</dbReference>
<evidence type="ECO:0000256" key="6">
    <source>
        <dbReference type="ARBA" id="ARBA00023027"/>
    </source>
</evidence>
<dbReference type="GO" id="GO:0008654">
    <property type="term" value="P:phospholipid biosynthetic process"/>
    <property type="evidence" value="ECO:0007669"/>
    <property type="project" value="UniProtKB-KW"/>
</dbReference>
<keyword evidence="9" id="KW-1208">Phospholipid metabolism</keyword>
<dbReference type="PANTHER" id="PTHR43616:SF5">
    <property type="entry name" value="GLYCEROL DEHYDROGENASE 1"/>
    <property type="match status" value="1"/>
</dbReference>
<proteinExistence type="predicted"/>
<dbReference type="InterPro" id="IPR016205">
    <property type="entry name" value="Glycerol_DH"/>
</dbReference>
<dbReference type="InterPro" id="IPR032837">
    <property type="entry name" value="G1PDH"/>
</dbReference>
<evidence type="ECO:0000256" key="2">
    <source>
        <dbReference type="ARBA" id="ARBA00022516"/>
    </source>
</evidence>
<protein>
    <submittedName>
        <fullName evidence="10">Glycerol-1-phosphate dehydrogenase</fullName>
    </submittedName>
</protein>
<keyword evidence="1" id="KW-0963">Cytoplasm</keyword>
<dbReference type="KEGG" id="pib:BBD41_10845"/>
<dbReference type="RefSeq" id="WP_099477603.1">
    <property type="nucleotide sequence ID" value="NZ_CP016809.1"/>
</dbReference>
<dbReference type="Pfam" id="PF13685">
    <property type="entry name" value="Fe-ADH_2"/>
    <property type="match status" value="1"/>
</dbReference>
<evidence type="ECO:0000256" key="5">
    <source>
        <dbReference type="ARBA" id="ARBA00023002"/>
    </source>
</evidence>
<keyword evidence="7" id="KW-0443">Lipid metabolism</keyword>
<evidence type="ECO:0000256" key="7">
    <source>
        <dbReference type="ARBA" id="ARBA00023098"/>
    </source>
</evidence>
<organism evidence="10">
    <name type="scientific">Paenibacillus ihbetae</name>
    <dbReference type="NCBI Taxonomy" id="1870820"/>
    <lineage>
        <taxon>Bacteria</taxon>
        <taxon>Bacillati</taxon>
        <taxon>Bacillota</taxon>
        <taxon>Bacilli</taxon>
        <taxon>Bacillales</taxon>
        <taxon>Paenibacillaceae</taxon>
        <taxon>Paenibacillus</taxon>
    </lineage>
</organism>
<evidence type="ECO:0000256" key="8">
    <source>
        <dbReference type="ARBA" id="ARBA00023209"/>
    </source>
</evidence>
<evidence type="ECO:0000256" key="4">
    <source>
        <dbReference type="ARBA" id="ARBA00022857"/>
    </source>
</evidence>
<dbReference type="AlphaFoldDB" id="A0A1B2DZ97"/>
<evidence type="ECO:0000256" key="1">
    <source>
        <dbReference type="ARBA" id="ARBA00022490"/>
    </source>
</evidence>
<keyword evidence="6" id="KW-0520">NAD</keyword>
<accession>A0A1B2DZ97</accession>
<dbReference type="GO" id="GO:0016614">
    <property type="term" value="F:oxidoreductase activity, acting on CH-OH group of donors"/>
    <property type="evidence" value="ECO:0007669"/>
    <property type="project" value="InterPro"/>
</dbReference>
<keyword evidence="3" id="KW-0479">Metal-binding</keyword>
<dbReference type="Gene3D" id="1.20.1090.10">
    <property type="entry name" value="Dehydroquinate synthase-like - alpha domain"/>
    <property type="match status" value="1"/>
</dbReference>
<dbReference type="SUPFAM" id="SSF56796">
    <property type="entry name" value="Dehydroquinate synthase-like"/>
    <property type="match status" value="1"/>
</dbReference>
<keyword evidence="2" id="KW-0444">Lipid biosynthesis</keyword>
<evidence type="ECO:0000256" key="9">
    <source>
        <dbReference type="ARBA" id="ARBA00023264"/>
    </source>
</evidence>
<gene>
    <name evidence="10" type="ORF">BBD41_10845</name>
</gene>
<dbReference type="PANTHER" id="PTHR43616">
    <property type="entry name" value="GLYCEROL DEHYDROGENASE"/>
    <property type="match status" value="1"/>
</dbReference>
<reference evidence="10" key="1">
    <citation type="submission" date="2016-08" db="EMBL/GenBank/DDBJ databases">
        <title>Complete Genome Seqeunce of Paenibacillus sp. nov. IHBB 9852 from high altitute lake of Indian trans-Himalayas.</title>
        <authorList>
            <person name="Kiran S."/>
            <person name="Swarnkar M.K."/>
            <person name="Rana A."/>
            <person name="Tewari R."/>
            <person name="Gulati A."/>
        </authorList>
    </citation>
    <scope>NUCLEOTIDE SEQUENCE [LARGE SCALE GENOMIC DNA]</scope>
    <source>
        <strain evidence="10">IHBB 9852</strain>
    </source>
</reference>
<keyword evidence="4" id="KW-0521">NADP</keyword>
<keyword evidence="8" id="KW-0594">Phospholipid biosynthesis</keyword>